<dbReference type="Gene3D" id="3.40.50.720">
    <property type="entry name" value="NAD(P)-binding Rossmann-like Domain"/>
    <property type="match status" value="1"/>
</dbReference>
<dbReference type="InterPro" id="IPR057326">
    <property type="entry name" value="KR_dom"/>
</dbReference>
<dbReference type="NCBIfam" id="TIGR01830">
    <property type="entry name" value="3oxo_ACP_reduc"/>
    <property type="match status" value="1"/>
</dbReference>
<feature type="binding site" evidence="4">
    <location>
        <begin position="13"/>
        <end position="16"/>
    </location>
    <ligand>
        <name>NADP(+)</name>
        <dbReference type="ChEBI" id="CHEBI:58349"/>
    </ligand>
</feature>
<keyword evidence="5" id="KW-0275">Fatty acid biosynthesis</keyword>
<dbReference type="PROSITE" id="PS00061">
    <property type="entry name" value="ADH_SHORT"/>
    <property type="match status" value="1"/>
</dbReference>
<dbReference type="Proteomes" id="UP000217289">
    <property type="component" value="Chromosome"/>
</dbReference>
<accession>A0A250IL60</accession>
<reference evidence="7 8" key="1">
    <citation type="submission" date="2017-06" db="EMBL/GenBank/DDBJ databases">
        <authorList>
            <person name="Kim H.J."/>
            <person name="Triplett B.A."/>
        </authorList>
    </citation>
    <scope>NUCLEOTIDE SEQUENCE [LARGE SCALE GENOMIC DNA]</scope>
    <source>
        <strain evidence="7 8">DSM 14713</strain>
    </source>
</reference>
<comment type="catalytic activity">
    <reaction evidence="5">
        <text>a (3R)-hydroxyacyl-[ACP] + NADP(+) = a 3-oxoacyl-[ACP] + NADPH + H(+)</text>
        <dbReference type="Rhea" id="RHEA:17397"/>
        <dbReference type="Rhea" id="RHEA-COMP:9916"/>
        <dbReference type="Rhea" id="RHEA-COMP:9945"/>
        <dbReference type="ChEBI" id="CHEBI:15378"/>
        <dbReference type="ChEBI" id="CHEBI:57783"/>
        <dbReference type="ChEBI" id="CHEBI:58349"/>
        <dbReference type="ChEBI" id="CHEBI:78776"/>
        <dbReference type="ChEBI" id="CHEBI:78827"/>
        <dbReference type="EC" id="1.1.1.100"/>
    </reaction>
</comment>
<evidence type="ECO:0000256" key="1">
    <source>
        <dbReference type="ARBA" id="ARBA00006484"/>
    </source>
</evidence>
<dbReference type="EC" id="1.1.1.100" evidence="5"/>
<feature type="domain" description="Ketoreductase" evidence="6">
    <location>
        <begin position="7"/>
        <end position="187"/>
    </location>
</feature>
<dbReference type="InterPro" id="IPR036291">
    <property type="entry name" value="NAD(P)-bd_dom_sf"/>
</dbReference>
<dbReference type="InterPro" id="IPR002347">
    <property type="entry name" value="SDR_fam"/>
</dbReference>
<dbReference type="InterPro" id="IPR050259">
    <property type="entry name" value="SDR"/>
</dbReference>
<keyword evidence="5" id="KW-0276">Fatty acid metabolism</keyword>
<feature type="binding site" evidence="4">
    <location>
        <position position="91"/>
    </location>
    <ligand>
        <name>NADP(+)</name>
        <dbReference type="ChEBI" id="CHEBI:58349"/>
    </ligand>
</feature>
<dbReference type="PRINTS" id="PR00080">
    <property type="entry name" value="SDRFAMILY"/>
</dbReference>
<dbReference type="InterPro" id="IPR020904">
    <property type="entry name" value="Sc_DH/Rdtase_CS"/>
</dbReference>
<evidence type="ECO:0000259" key="6">
    <source>
        <dbReference type="SMART" id="SM00822"/>
    </source>
</evidence>
<dbReference type="KEGG" id="mbd:MEBOL_005964"/>
<dbReference type="NCBIfam" id="NF009466">
    <property type="entry name" value="PRK12826.1-2"/>
    <property type="match status" value="1"/>
</dbReference>
<evidence type="ECO:0000256" key="5">
    <source>
        <dbReference type="RuleBase" id="RU366074"/>
    </source>
</evidence>
<dbReference type="GO" id="GO:0004316">
    <property type="term" value="F:3-oxoacyl-[acyl-carrier-protein] reductase (NADPH) activity"/>
    <property type="evidence" value="ECO:0007669"/>
    <property type="project" value="UniProtKB-UniRule"/>
</dbReference>
<keyword evidence="2 5" id="KW-0560">Oxidoreductase</keyword>
<dbReference type="SUPFAM" id="SSF51735">
    <property type="entry name" value="NAD(P)-binding Rossmann-fold domains"/>
    <property type="match status" value="1"/>
</dbReference>
<evidence type="ECO:0000256" key="2">
    <source>
        <dbReference type="ARBA" id="ARBA00023002"/>
    </source>
</evidence>
<dbReference type="GO" id="GO:0006633">
    <property type="term" value="P:fatty acid biosynthetic process"/>
    <property type="evidence" value="ECO:0007669"/>
    <property type="project" value="UniProtKB-UniPathway"/>
</dbReference>
<dbReference type="PANTHER" id="PTHR42879:SF2">
    <property type="entry name" value="3-OXOACYL-[ACYL-CARRIER-PROTEIN] REDUCTASE FABG"/>
    <property type="match status" value="1"/>
</dbReference>
<dbReference type="UniPathway" id="UPA00094"/>
<keyword evidence="5" id="KW-0444">Lipid biosynthesis</keyword>
<dbReference type="OrthoDB" id="9804774at2"/>
<keyword evidence="4 5" id="KW-0521">NADP</keyword>
<evidence type="ECO:0000256" key="4">
    <source>
        <dbReference type="PIRSR" id="PIRSR611284-2"/>
    </source>
</evidence>
<dbReference type="SMART" id="SM00822">
    <property type="entry name" value="PKS_KR"/>
    <property type="match status" value="1"/>
</dbReference>
<evidence type="ECO:0000313" key="8">
    <source>
        <dbReference type="Proteomes" id="UP000217289"/>
    </source>
</evidence>
<dbReference type="Pfam" id="PF13561">
    <property type="entry name" value="adh_short_C2"/>
    <property type="match status" value="1"/>
</dbReference>
<dbReference type="AlphaFoldDB" id="A0A250IL60"/>
<proteinExistence type="inferred from homology"/>
<comment type="similarity">
    <text evidence="1 5">Belongs to the short-chain dehydrogenases/reductases (SDR) family.</text>
</comment>
<dbReference type="PANTHER" id="PTHR42879">
    <property type="entry name" value="3-OXOACYL-(ACYL-CARRIER-PROTEIN) REDUCTASE"/>
    <property type="match status" value="1"/>
</dbReference>
<dbReference type="CDD" id="cd05333">
    <property type="entry name" value="BKR_SDR_c"/>
    <property type="match status" value="1"/>
</dbReference>
<evidence type="ECO:0000313" key="7">
    <source>
        <dbReference type="EMBL" id="ATB32484.1"/>
    </source>
</evidence>
<comment type="subunit">
    <text evidence="5">Homotetramer.</text>
</comment>
<dbReference type="RefSeq" id="WP_095980657.1">
    <property type="nucleotide sequence ID" value="NZ_CP022163.1"/>
</dbReference>
<feature type="binding site" evidence="4">
    <location>
        <begin position="156"/>
        <end position="160"/>
    </location>
    <ligand>
        <name>NADP(+)</name>
        <dbReference type="ChEBI" id="CHEBI:58349"/>
    </ligand>
</feature>
<dbReference type="InterPro" id="IPR011284">
    <property type="entry name" value="3oxo_ACP_reduc"/>
</dbReference>
<keyword evidence="8" id="KW-1185">Reference proteome</keyword>
<feature type="binding site" evidence="4">
    <location>
        <position position="189"/>
    </location>
    <ligand>
        <name>NADP(+)</name>
        <dbReference type="ChEBI" id="CHEBI:58349"/>
    </ligand>
</feature>
<feature type="active site" description="Proton acceptor" evidence="3">
    <location>
        <position position="156"/>
    </location>
</feature>
<dbReference type="FunFam" id="3.40.50.720:FF:000173">
    <property type="entry name" value="3-oxoacyl-[acyl-carrier protein] reductase"/>
    <property type="match status" value="1"/>
</dbReference>
<dbReference type="NCBIfam" id="NF005559">
    <property type="entry name" value="PRK07231.1"/>
    <property type="match status" value="1"/>
</dbReference>
<organism evidence="7 8">
    <name type="scientific">Melittangium boletus DSM 14713</name>
    <dbReference type="NCBI Taxonomy" id="1294270"/>
    <lineage>
        <taxon>Bacteria</taxon>
        <taxon>Pseudomonadati</taxon>
        <taxon>Myxococcota</taxon>
        <taxon>Myxococcia</taxon>
        <taxon>Myxococcales</taxon>
        <taxon>Cystobacterineae</taxon>
        <taxon>Archangiaceae</taxon>
        <taxon>Melittangium</taxon>
    </lineage>
</organism>
<sequence>MSAFKDKVVMVTGGSRGIGRAISVAFAKQGATVVIGYAGNDAAAQEALELVRAVGAQGEVVRFDVADTSACASAVDACVKTHGRLDVLVNNAGISVDGLVMRVKDEDWDKQLDTNLRGAFALIRAASRPMMKQKGGAIINLTSVVGEMGNGGQAAYSASKAGLIGLTKSVARELASRNIRVNAVSPGFIATDMTSYLEGATREKMEGAIPLGRLGSAEDVANAVLFLAGDSAAYITGEVLKVNGGMYM</sequence>
<gene>
    <name evidence="7" type="ORF">MEBOL_005964</name>
</gene>
<dbReference type="EMBL" id="CP022163">
    <property type="protein sequence ID" value="ATB32484.1"/>
    <property type="molecule type" value="Genomic_DNA"/>
</dbReference>
<dbReference type="GO" id="GO:0051287">
    <property type="term" value="F:NAD binding"/>
    <property type="evidence" value="ECO:0007669"/>
    <property type="project" value="UniProtKB-UniRule"/>
</dbReference>
<comment type="function">
    <text evidence="5">Catalyzes the NADPH-dependent reduction of beta-ketoacyl-ACP substrates to beta-hydroxyacyl-ACP products, the first reductive step in the elongation cycle of fatty acid biosynthesis.</text>
</comment>
<protein>
    <recommendedName>
        <fullName evidence="5">3-oxoacyl-[acyl-carrier-protein] reductase</fullName>
        <ecNumber evidence="5">1.1.1.100</ecNumber>
    </recommendedName>
</protein>
<dbReference type="PRINTS" id="PR00081">
    <property type="entry name" value="GDHRDH"/>
</dbReference>
<comment type="pathway">
    <text evidence="5">Lipid metabolism; fatty acid biosynthesis.</text>
</comment>
<evidence type="ECO:0000256" key="3">
    <source>
        <dbReference type="PIRSR" id="PIRSR611284-1"/>
    </source>
</evidence>
<keyword evidence="5" id="KW-0443">Lipid metabolism</keyword>
<name>A0A250IL60_9BACT</name>